<name>A0A1S0TN74_LOALO</name>
<dbReference type="GeneID" id="9949638"/>
<dbReference type="AlphaFoldDB" id="A0A1S0TN74"/>
<dbReference type="KEGG" id="loa:LOAG_12177"/>
<proteinExistence type="predicted"/>
<reference evidence="1" key="1">
    <citation type="submission" date="2012-04" db="EMBL/GenBank/DDBJ databases">
        <title>The Genome Sequence of Loa loa.</title>
        <authorList>
            <consortium name="The Broad Institute Genome Sequencing Platform"/>
            <consortium name="Broad Institute Genome Sequencing Center for Infectious Disease"/>
            <person name="Nutman T.B."/>
            <person name="Fink D.L."/>
            <person name="Russ C."/>
            <person name="Young S."/>
            <person name="Zeng Q."/>
            <person name="Gargeya S."/>
            <person name="Alvarado L."/>
            <person name="Berlin A."/>
            <person name="Chapman S.B."/>
            <person name="Chen Z."/>
            <person name="Freedman E."/>
            <person name="Gellesch M."/>
            <person name="Goldberg J."/>
            <person name="Griggs A."/>
            <person name="Gujja S."/>
            <person name="Heilman E.R."/>
            <person name="Heiman D."/>
            <person name="Howarth C."/>
            <person name="Mehta T."/>
            <person name="Neiman D."/>
            <person name="Pearson M."/>
            <person name="Roberts A."/>
            <person name="Saif S."/>
            <person name="Shea T."/>
            <person name="Shenoy N."/>
            <person name="Sisk P."/>
            <person name="Stolte C."/>
            <person name="Sykes S."/>
            <person name="White J."/>
            <person name="Yandava C."/>
            <person name="Haas B."/>
            <person name="Henn M.R."/>
            <person name="Nusbaum C."/>
            <person name="Birren B."/>
        </authorList>
    </citation>
    <scope>NUCLEOTIDE SEQUENCE [LARGE SCALE GENOMIC DNA]</scope>
</reference>
<protein>
    <submittedName>
        <fullName evidence="1">Uncharacterized protein</fullName>
    </submittedName>
</protein>
<evidence type="ECO:0000313" key="1">
    <source>
        <dbReference type="EMBL" id="EFO16330.1"/>
    </source>
</evidence>
<accession>A0A1S0TN74</accession>
<sequence>MQQFPDMQLASHICTHHLVYHCPEHQISNTIITETVYRTIGWRFFERRMVWSTCYALPHSPQ</sequence>
<organism evidence="1">
    <name type="scientific">Loa loa</name>
    <name type="common">Eye worm</name>
    <name type="synonym">Filaria loa</name>
    <dbReference type="NCBI Taxonomy" id="7209"/>
    <lineage>
        <taxon>Eukaryota</taxon>
        <taxon>Metazoa</taxon>
        <taxon>Ecdysozoa</taxon>
        <taxon>Nematoda</taxon>
        <taxon>Chromadorea</taxon>
        <taxon>Rhabditida</taxon>
        <taxon>Spirurina</taxon>
        <taxon>Spiruromorpha</taxon>
        <taxon>Filarioidea</taxon>
        <taxon>Onchocercidae</taxon>
        <taxon>Loa</taxon>
    </lineage>
</organism>
<gene>
    <name evidence="1" type="ORF">LOAG_12177</name>
</gene>
<dbReference type="EMBL" id="JH713072">
    <property type="protein sequence ID" value="EFO16330.1"/>
    <property type="molecule type" value="Genomic_DNA"/>
</dbReference>
<dbReference type="CTD" id="9949638"/>
<dbReference type="RefSeq" id="XP_003147739.1">
    <property type="nucleotide sequence ID" value="XM_003147691.1"/>
</dbReference>
<dbReference type="InParanoid" id="A0A1S0TN74"/>